<feature type="active site" description="Proton acceptor" evidence="5">
    <location>
        <position position="310"/>
    </location>
</feature>
<keyword evidence="2 6" id="KW-0479">Metal-binding</keyword>
<dbReference type="GO" id="GO:0006284">
    <property type="term" value="P:base-excision repair"/>
    <property type="evidence" value="ECO:0007669"/>
    <property type="project" value="TreeGrafter"/>
</dbReference>
<sequence>MRILTWNINGIRTIPQYHPWNTMKTHDDILNLLKADIICFQEMKSSRQNLPKAVGVPPSYHSFFSFPLQKQGYSGVAVYARADTVLPLKAEEGLTGLLQPKPPLSAAERVSVREAYPDETLGEGASNFDFRNLDNEGRALVIDFGLFVLVNVYCPNDGTETEERLKYKMDFHRMLEARVKGLIEVEKREVIVVGDLNACAAVIDHAEGNLMVARGQAEGMKGEDGFWERDVRRWLRSWLISDEPGHSGSLVDVLRRFWPDRKGMYTCWNTKISARESNYGTRIDYILVTPALLPWIKAADIQPEIKGSDHCPVFIDFHDEIFDGNHGVVKLRDVLGPGSVDAGPPRIAAKFWDEYKQKLLDTFFSRKTEPSAKATPQRQPSKPISDPRTPSATLESENKDMLESTLTTSSVFIYRRVAQRTTRYSWPSTRFYPTFGSGSYCETETGYRGVGGVFVQKAEKGAETKETRTIESCILLFEIRVLQIIWSEINVIVIQNNTLVR</sequence>
<dbReference type="GO" id="GO:0003906">
    <property type="term" value="F:DNA-(apurinic or apyrimidinic site) endonuclease activity"/>
    <property type="evidence" value="ECO:0007669"/>
    <property type="project" value="TreeGrafter"/>
</dbReference>
<evidence type="ECO:0000256" key="4">
    <source>
        <dbReference type="ARBA" id="ARBA00022842"/>
    </source>
</evidence>
<protein>
    <recommendedName>
        <fullName evidence="8">DNA-(apurinic or apyrimidinic site) endonuclease</fullName>
        <ecNumber evidence="8">3.1.-.-</ecNumber>
    </recommendedName>
</protein>
<evidence type="ECO:0000256" key="8">
    <source>
        <dbReference type="RuleBase" id="RU362131"/>
    </source>
</evidence>
<keyword evidence="6" id="KW-0464">Manganese</keyword>
<evidence type="ECO:0000313" key="11">
    <source>
        <dbReference type="EMBL" id="KAF7371272.1"/>
    </source>
</evidence>
<keyword evidence="8" id="KW-0234">DNA repair</keyword>
<dbReference type="SUPFAM" id="SSF56219">
    <property type="entry name" value="DNase I-like"/>
    <property type="match status" value="1"/>
</dbReference>
<keyword evidence="8" id="KW-0227">DNA damage</keyword>
<feature type="site" description="Interaction with DNA substrate" evidence="7">
    <location>
        <position position="310"/>
    </location>
</feature>
<dbReference type="OrthoDB" id="3039480at2759"/>
<feature type="binding site" evidence="6">
    <location>
        <position position="310"/>
    </location>
    <ligand>
        <name>Mg(2+)</name>
        <dbReference type="ChEBI" id="CHEBI:18420"/>
        <label>1</label>
    </ligand>
</feature>
<dbReference type="GO" id="GO:0046872">
    <property type="term" value="F:metal ion binding"/>
    <property type="evidence" value="ECO:0007669"/>
    <property type="project" value="UniProtKB-KW"/>
</dbReference>
<dbReference type="GO" id="GO:0008311">
    <property type="term" value="F:double-stranded DNA 3'-5' DNA exonuclease activity"/>
    <property type="evidence" value="ECO:0007669"/>
    <property type="project" value="TreeGrafter"/>
</dbReference>
<dbReference type="AlphaFoldDB" id="A0A8H6Z5V2"/>
<feature type="binding site" evidence="6">
    <location>
        <position position="197"/>
    </location>
    <ligand>
        <name>Mg(2+)</name>
        <dbReference type="ChEBI" id="CHEBI:18420"/>
        <label>1</label>
    </ligand>
</feature>
<evidence type="ECO:0000256" key="6">
    <source>
        <dbReference type="PIRSR" id="PIRSR604808-2"/>
    </source>
</evidence>
<feature type="site" description="Important for catalytic activity" evidence="7">
    <location>
        <position position="284"/>
    </location>
</feature>
<feature type="binding site" evidence="6">
    <location>
        <position position="42"/>
    </location>
    <ligand>
        <name>Mg(2+)</name>
        <dbReference type="ChEBI" id="CHEBI:18420"/>
        <label>1</label>
    </ligand>
</feature>
<organism evidence="11 12">
    <name type="scientific">Mycena sanguinolenta</name>
    <dbReference type="NCBI Taxonomy" id="230812"/>
    <lineage>
        <taxon>Eukaryota</taxon>
        <taxon>Fungi</taxon>
        <taxon>Dikarya</taxon>
        <taxon>Basidiomycota</taxon>
        <taxon>Agaricomycotina</taxon>
        <taxon>Agaricomycetes</taxon>
        <taxon>Agaricomycetidae</taxon>
        <taxon>Agaricales</taxon>
        <taxon>Marasmiineae</taxon>
        <taxon>Mycenaceae</taxon>
        <taxon>Mycena</taxon>
    </lineage>
</organism>
<evidence type="ECO:0000256" key="2">
    <source>
        <dbReference type="ARBA" id="ARBA00022723"/>
    </source>
</evidence>
<evidence type="ECO:0000256" key="3">
    <source>
        <dbReference type="ARBA" id="ARBA00022801"/>
    </source>
</evidence>
<evidence type="ECO:0000259" key="10">
    <source>
        <dbReference type="Pfam" id="PF03372"/>
    </source>
</evidence>
<proteinExistence type="inferred from homology"/>
<dbReference type="Pfam" id="PF03372">
    <property type="entry name" value="Exo_endo_phos"/>
    <property type="match status" value="1"/>
</dbReference>
<feature type="compositionally biased region" description="Polar residues" evidence="9">
    <location>
        <begin position="374"/>
        <end position="395"/>
    </location>
</feature>
<feature type="active site" evidence="5">
    <location>
        <position position="153"/>
    </location>
</feature>
<keyword evidence="12" id="KW-1185">Reference proteome</keyword>
<feature type="binding site" evidence="6">
    <location>
        <position position="309"/>
    </location>
    <ligand>
        <name>Mg(2+)</name>
        <dbReference type="ChEBI" id="CHEBI:18420"/>
        <label>2</label>
    </ligand>
</feature>
<dbReference type="InterPro" id="IPR005135">
    <property type="entry name" value="Endo/exonuclease/phosphatase"/>
</dbReference>
<dbReference type="GO" id="GO:0008081">
    <property type="term" value="F:phosphoric diester hydrolase activity"/>
    <property type="evidence" value="ECO:0007669"/>
    <property type="project" value="TreeGrafter"/>
</dbReference>
<dbReference type="PROSITE" id="PS51435">
    <property type="entry name" value="AP_NUCLEASE_F1_4"/>
    <property type="match status" value="1"/>
</dbReference>
<dbReference type="EMBL" id="JACAZH010000004">
    <property type="protein sequence ID" value="KAF7371272.1"/>
    <property type="molecule type" value="Genomic_DNA"/>
</dbReference>
<accession>A0A8H6Z5V2</accession>
<keyword evidence="11" id="KW-0456">Lyase</keyword>
<dbReference type="PANTHER" id="PTHR22748:SF4">
    <property type="entry name" value="DNA-(APURINIC OR APYRIMIDINIC SITE) ENDONUCLEASE 2"/>
    <property type="match status" value="1"/>
</dbReference>
<dbReference type="NCBIfam" id="TIGR00633">
    <property type="entry name" value="xth"/>
    <property type="match status" value="1"/>
</dbReference>
<evidence type="ECO:0000256" key="1">
    <source>
        <dbReference type="ARBA" id="ARBA00007092"/>
    </source>
</evidence>
<dbReference type="InterPro" id="IPR004808">
    <property type="entry name" value="AP_endonuc_1"/>
</dbReference>
<dbReference type="GO" id="GO:0016829">
    <property type="term" value="F:lyase activity"/>
    <property type="evidence" value="ECO:0007669"/>
    <property type="project" value="UniProtKB-KW"/>
</dbReference>
<feature type="region of interest" description="Disordered" evidence="9">
    <location>
        <begin position="369"/>
        <end position="402"/>
    </location>
</feature>
<dbReference type="Proteomes" id="UP000623467">
    <property type="component" value="Unassembled WGS sequence"/>
</dbReference>
<dbReference type="GO" id="GO:0005634">
    <property type="term" value="C:nucleus"/>
    <property type="evidence" value="ECO:0007669"/>
    <property type="project" value="TreeGrafter"/>
</dbReference>
<evidence type="ECO:0000256" key="5">
    <source>
        <dbReference type="PIRSR" id="PIRSR604808-1"/>
    </source>
</evidence>
<feature type="site" description="Transition state stabilizer" evidence="7">
    <location>
        <position position="197"/>
    </location>
</feature>
<comment type="cofactor">
    <cofactor evidence="6 8">
        <name>Mg(2+)</name>
        <dbReference type="ChEBI" id="CHEBI:18420"/>
    </cofactor>
    <cofactor evidence="6 8">
        <name>Mn(2+)</name>
        <dbReference type="ChEBI" id="CHEBI:29035"/>
    </cofactor>
    <text evidence="6 8">Probably binds two magnesium or manganese ions per subunit.</text>
</comment>
<feature type="binding site" evidence="6">
    <location>
        <position position="7"/>
    </location>
    <ligand>
        <name>Mg(2+)</name>
        <dbReference type="ChEBI" id="CHEBI:18420"/>
        <label>1</label>
    </ligand>
</feature>
<dbReference type="InterPro" id="IPR036691">
    <property type="entry name" value="Endo/exonu/phosph_ase_sf"/>
</dbReference>
<comment type="similarity">
    <text evidence="1 8">Belongs to the DNA repair enzymes AP/ExoA family.</text>
</comment>
<dbReference type="EC" id="3.1.-.-" evidence="8"/>
<keyword evidence="3" id="KW-0378">Hydrolase</keyword>
<feature type="binding site" evidence="6">
    <location>
        <position position="195"/>
    </location>
    <ligand>
        <name>Mg(2+)</name>
        <dbReference type="ChEBI" id="CHEBI:18420"/>
        <label>1</label>
    </ligand>
</feature>
<name>A0A8H6Z5V2_9AGAR</name>
<keyword evidence="4 6" id="KW-0460">Magnesium</keyword>
<dbReference type="Gene3D" id="3.60.10.10">
    <property type="entry name" value="Endonuclease/exonuclease/phosphatase"/>
    <property type="match status" value="1"/>
</dbReference>
<comment type="caution">
    <text evidence="11">The sequence shown here is derived from an EMBL/GenBank/DDBJ whole genome shotgun (WGS) entry which is preliminary data.</text>
</comment>
<dbReference type="PANTHER" id="PTHR22748">
    <property type="entry name" value="AP ENDONUCLEASE"/>
    <property type="match status" value="1"/>
</dbReference>
<reference evidence="11" key="1">
    <citation type="submission" date="2020-05" db="EMBL/GenBank/DDBJ databases">
        <title>Mycena genomes resolve the evolution of fungal bioluminescence.</title>
        <authorList>
            <person name="Tsai I.J."/>
        </authorList>
    </citation>
    <scope>NUCLEOTIDE SEQUENCE</scope>
    <source>
        <strain evidence="11">160909Yilan</strain>
    </source>
</reference>
<feature type="domain" description="Endonuclease/exonuclease/phosphatase" evidence="10">
    <location>
        <begin position="4"/>
        <end position="310"/>
    </location>
</feature>
<gene>
    <name evidence="11" type="ORF">MSAN_00763000</name>
</gene>
<evidence type="ECO:0000256" key="7">
    <source>
        <dbReference type="PIRSR" id="PIRSR604808-3"/>
    </source>
</evidence>
<evidence type="ECO:0000313" key="12">
    <source>
        <dbReference type="Proteomes" id="UP000623467"/>
    </source>
</evidence>
<feature type="active site" description="Proton donor/acceptor" evidence="5">
    <location>
        <position position="195"/>
    </location>
</feature>
<dbReference type="CDD" id="cd09088">
    <property type="entry name" value="Ape2-like_AP-endo"/>
    <property type="match status" value="1"/>
</dbReference>
<evidence type="ECO:0000256" key="9">
    <source>
        <dbReference type="SAM" id="MobiDB-lite"/>
    </source>
</evidence>